<evidence type="ECO:0000313" key="2">
    <source>
        <dbReference type="EMBL" id="CAF1658319.1"/>
    </source>
</evidence>
<reference evidence="3" key="1">
    <citation type="submission" date="2021-02" db="EMBL/GenBank/DDBJ databases">
        <authorList>
            <person name="Nowell W R."/>
        </authorList>
    </citation>
    <scope>NUCLEOTIDE SEQUENCE</scope>
</reference>
<evidence type="ECO:0008006" key="5">
    <source>
        <dbReference type="Google" id="ProtNLM"/>
    </source>
</evidence>
<feature type="chain" id="PRO_5036273886" description="MHC class I antigen" evidence="1">
    <location>
        <begin position="19"/>
        <end position="34"/>
    </location>
</feature>
<comment type="caution">
    <text evidence="3">The sequence shown here is derived from an EMBL/GenBank/DDBJ whole genome shotgun (WGS) entry which is preliminary data.</text>
</comment>
<dbReference type="Proteomes" id="UP000682733">
    <property type="component" value="Unassembled WGS sequence"/>
</dbReference>
<dbReference type="Proteomes" id="UP000677228">
    <property type="component" value="Unassembled WGS sequence"/>
</dbReference>
<protein>
    <recommendedName>
        <fullName evidence="5">MHC class I antigen</fullName>
    </recommendedName>
</protein>
<evidence type="ECO:0000313" key="4">
    <source>
        <dbReference type="Proteomes" id="UP000682733"/>
    </source>
</evidence>
<dbReference type="AlphaFoldDB" id="A0A8S2XV59"/>
<organism evidence="3 4">
    <name type="scientific">Didymodactylos carnosus</name>
    <dbReference type="NCBI Taxonomy" id="1234261"/>
    <lineage>
        <taxon>Eukaryota</taxon>
        <taxon>Metazoa</taxon>
        <taxon>Spiralia</taxon>
        <taxon>Gnathifera</taxon>
        <taxon>Rotifera</taxon>
        <taxon>Eurotatoria</taxon>
        <taxon>Bdelloidea</taxon>
        <taxon>Philodinida</taxon>
        <taxon>Philodinidae</taxon>
        <taxon>Didymodactylos</taxon>
    </lineage>
</organism>
<gene>
    <name evidence="2" type="ORF">OVA965_LOCUS45167</name>
    <name evidence="3" type="ORF">TMI583_LOCUS48426</name>
</gene>
<feature type="signal peptide" evidence="1">
    <location>
        <begin position="1"/>
        <end position="18"/>
    </location>
</feature>
<dbReference type="EMBL" id="CAJNOK010068977">
    <property type="protein sequence ID" value="CAF1658319.1"/>
    <property type="molecule type" value="Genomic_DNA"/>
</dbReference>
<dbReference type="EMBL" id="CAJOBA010098898">
    <property type="protein sequence ID" value="CAF4513183.1"/>
    <property type="molecule type" value="Genomic_DNA"/>
</dbReference>
<evidence type="ECO:0000256" key="1">
    <source>
        <dbReference type="SAM" id="SignalP"/>
    </source>
</evidence>
<proteinExistence type="predicted"/>
<sequence>HVVQLGCLIVISIGVSDGTRWTETQVQDWYNQQP</sequence>
<name>A0A8S2XV59_9BILA</name>
<accession>A0A8S2XV59</accession>
<keyword evidence="1" id="KW-0732">Signal</keyword>
<evidence type="ECO:0000313" key="3">
    <source>
        <dbReference type="EMBL" id="CAF4513183.1"/>
    </source>
</evidence>
<feature type="non-terminal residue" evidence="3">
    <location>
        <position position="1"/>
    </location>
</feature>